<feature type="region of interest" description="Disordered" evidence="1">
    <location>
        <begin position="238"/>
        <end position="268"/>
    </location>
</feature>
<organism evidence="2 3">
    <name type="scientific">Echria macrotheca</name>
    <dbReference type="NCBI Taxonomy" id="438768"/>
    <lineage>
        <taxon>Eukaryota</taxon>
        <taxon>Fungi</taxon>
        <taxon>Dikarya</taxon>
        <taxon>Ascomycota</taxon>
        <taxon>Pezizomycotina</taxon>
        <taxon>Sordariomycetes</taxon>
        <taxon>Sordariomycetidae</taxon>
        <taxon>Sordariales</taxon>
        <taxon>Schizotheciaceae</taxon>
        <taxon>Echria</taxon>
    </lineage>
</organism>
<evidence type="ECO:0000313" key="3">
    <source>
        <dbReference type="Proteomes" id="UP001239445"/>
    </source>
</evidence>
<dbReference type="Gene3D" id="3.30.160.60">
    <property type="entry name" value="Classic Zinc Finger"/>
    <property type="match status" value="1"/>
</dbReference>
<sequence length="305" mass="33846">MSECGFRSWDEADSQPSASSEAHDEDNILSIGTYAAEHLFGLGFEDGLPWYQVKNATRNFVNELLRLKECASGVDSSSSAVDADYPHVACFGSSSGGSSLKRKASPNAGFGFGRRDNDEESKDGKGPDRRGNGKRGPADRDEPSAHHAKPERLEFMCPYRLKDPSRFNVREAYDCATKSYVCDDSDSKRNELNELRRHIKQKHAGPAILAQPYCSTCKEEFPTAKLLDEHARRRECSYRELPSSDNPLDGLSPEAERALRSKKGRQGDTPLDQYRQICQIIFGRETEIPNPGRCCPAASFLGCPT</sequence>
<comment type="caution">
    <text evidence="2">The sequence shown here is derived from an EMBL/GenBank/DDBJ whole genome shotgun (WGS) entry which is preliminary data.</text>
</comment>
<feature type="region of interest" description="Disordered" evidence="1">
    <location>
        <begin position="94"/>
        <end position="149"/>
    </location>
</feature>
<evidence type="ECO:0000313" key="2">
    <source>
        <dbReference type="EMBL" id="KAK1749390.1"/>
    </source>
</evidence>
<evidence type="ECO:0000256" key="1">
    <source>
        <dbReference type="SAM" id="MobiDB-lite"/>
    </source>
</evidence>
<protein>
    <recommendedName>
        <fullName evidence="4">C2H2-type domain-containing protein</fullName>
    </recommendedName>
</protein>
<feature type="compositionally biased region" description="Basic and acidic residues" evidence="1">
    <location>
        <begin position="113"/>
        <end position="149"/>
    </location>
</feature>
<dbReference type="AlphaFoldDB" id="A0AAJ0B0F1"/>
<dbReference type="Proteomes" id="UP001239445">
    <property type="component" value="Unassembled WGS sequence"/>
</dbReference>
<name>A0AAJ0B0F1_9PEZI</name>
<keyword evidence="3" id="KW-1185">Reference proteome</keyword>
<dbReference type="EMBL" id="MU839859">
    <property type="protein sequence ID" value="KAK1749390.1"/>
    <property type="molecule type" value="Genomic_DNA"/>
</dbReference>
<gene>
    <name evidence="2" type="ORF">QBC47DRAFT_311965</name>
</gene>
<accession>A0AAJ0B0F1</accession>
<evidence type="ECO:0008006" key="4">
    <source>
        <dbReference type="Google" id="ProtNLM"/>
    </source>
</evidence>
<feature type="region of interest" description="Disordered" evidence="1">
    <location>
        <begin position="1"/>
        <end position="24"/>
    </location>
</feature>
<reference evidence="2" key="1">
    <citation type="submission" date="2023-06" db="EMBL/GenBank/DDBJ databases">
        <title>Genome-scale phylogeny and comparative genomics of the fungal order Sordariales.</title>
        <authorList>
            <consortium name="Lawrence Berkeley National Laboratory"/>
            <person name="Hensen N."/>
            <person name="Bonometti L."/>
            <person name="Westerberg I."/>
            <person name="Brannstrom I.O."/>
            <person name="Guillou S."/>
            <person name="Cros-Aarteil S."/>
            <person name="Calhoun S."/>
            <person name="Haridas S."/>
            <person name="Kuo A."/>
            <person name="Mondo S."/>
            <person name="Pangilinan J."/>
            <person name="Riley R."/>
            <person name="Labutti K."/>
            <person name="Andreopoulos B."/>
            <person name="Lipzen A."/>
            <person name="Chen C."/>
            <person name="Yanf M."/>
            <person name="Daum C."/>
            <person name="Ng V."/>
            <person name="Clum A."/>
            <person name="Steindorff A."/>
            <person name="Ohm R."/>
            <person name="Martin F."/>
            <person name="Silar P."/>
            <person name="Natvig D."/>
            <person name="Lalanne C."/>
            <person name="Gautier V."/>
            <person name="Ament-Velasquez S.L."/>
            <person name="Kruys A."/>
            <person name="Hutchinson M.I."/>
            <person name="Powell A.J."/>
            <person name="Barry K."/>
            <person name="Miller A.N."/>
            <person name="Grigoriev I.V."/>
            <person name="Debuchy R."/>
            <person name="Gladieux P."/>
            <person name="Thoren M.H."/>
            <person name="Johannesson H."/>
        </authorList>
    </citation>
    <scope>NUCLEOTIDE SEQUENCE</scope>
    <source>
        <strain evidence="2">PSN4</strain>
    </source>
</reference>
<proteinExistence type="predicted"/>